<dbReference type="RefSeq" id="WP_072847190.1">
    <property type="nucleotide sequence ID" value="NZ_FNAB01000003.1"/>
</dbReference>
<evidence type="ECO:0000256" key="3">
    <source>
        <dbReference type="SAM" id="MobiDB-lite"/>
    </source>
</evidence>
<keyword evidence="5" id="KW-1185">Reference proteome</keyword>
<gene>
    <name evidence="4" type="ORF">SAMN05444580_103364</name>
</gene>
<dbReference type="STRING" id="168276.SAMN05444580_103364"/>
<comment type="similarity">
    <text evidence="1">Belongs to the short-chain dehydrogenases/reductases (SDR) family.</text>
</comment>
<dbReference type="InterPro" id="IPR051122">
    <property type="entry name" value="SDR_DHRS6-like"/>
</dbReference>
<organism evidence="4 5">
    <name type="scientific">Rhodococcus tukisamuensis</name>
    <dbReference type="NCBI Taxonomy" id="168276"/>
    <lineage>
        <taxon>Bacteria</taxon>
        <taxon>Bacillati</taxon>
        <taxon>Actinomycetota</taxon>
        <taxon>Actinomycetes</taxon>
        <taxon>Mycobacteriales</taxon>
        <taxon>Nocardiaceae</taxon>
        <taxon>Rhodococcus</taxon>
    </lineage>
</organism>
<evidence type="ECO:0000256" key="2">
    <source>
        <dbReference type="ARBA" id="ARBA00023002"/>
    </source>
</evidence>
<dbReference type="PRINTS" id="PR00081">
    <property type="entry name" value="GDHRDH"/>
</dbReference>
<dbReference type="PANTHER" id="PTHR43477:SF1">
    <property type="entry name" value="DIHYDROANTICAPSIN 7-DEHYDROGENASE"/>
    <property type="match status" value="1"/>
</dbReference>
<keyword evidence="2" id="KW-0560">Oxidoreductase</keyword>
<dbReference type="PANTHER" id="PTHR43477">
    <property type="entry name" value="DIHYDROANTICAPSIN 7-DEHYDROGENASE"/>
    <property type="match status" value="1"/>
</dbReference>
<dbReference type="PRINTS" id="PR00080">
    <property type="entry name" value="SDRFAMILY"/>
</dbReference>
<dbReference type="Gene3D" id="3.40.50.720">
    <property type="entry name" value="NAD(P)-binding Rossmann-like Domain"/>
    <property type="match status" value="1"/>
</dbReference>
<dbReference type="SUPFAM" id="SSF51735">
    <property type="entry name" value="NAD(P)-binding Rossmann-fold domains"/>
    <property type="match status" value="1"/>
</dbReference>
<dbReference type="CDD" id="cd05233">
    <property type="entry name" value="SDR_c"/>
    <property type="match status" value="1"/>
</dbReference>
<name>A0A1G6T1L5_9NOCA</name>
<sequence length="272" mass="28504">MSHRAAFTPGAMLTGRRAVVTGGAAGIGAAIARSFAAHGADVLVADVDPVGDLDYDPAAGGRLHAIEADVCTQQVHPALIDHRPDILVNNVGHFLRGPQPFTADTAEQWSRLHEINLGHAFRLTHALLPGMTERGRCGAIVNLTTVEAHRAIPGHTVYSAYKAALMQFTRSLAAEVGPAGIRVNAIAPDLIDSAQVPYDDIVPTEDLPLWPTWSPLGGPGQPEDVAGAALFLASDLSRFVTGSTIHVDGGTHGSGGWVPRAAGGWTNRPRNP</sequence>
<protein>
    <submittedName>
        <fullName evidence="4">NAD(P)-dependent dehydrogenase, short-chain alcohol dehydrogenase family</fullName>
    </submittedName>
</protein>
<reference evidence="4 5" key="1">
    <citation type="submission" date="2016-10" db="EMBL/GenBank/DDBJ databases">
        <authorList>
            <person name="de Groot N.N."/>
        </authorList>
    </citation>
    <scope>NUCLEOTIDE SEQUENCE [LARGE SCALE GENOMIC DNA]</scope>
    <source>
        <strain evidence="4 5">JCM 11308</strain>
    </source>
</reference>
<dbReference type="InterPro" id="IPR036291">
    <property type="entry name" value="NAD(P)-bd_dom_sf"/>
</dbReference>
<dbReference type="EMBL" id="FNAB01000003">
    <property type="protein sequence ID" value="SDD23022.1"/>
    <property type="molecule type" value="Genomic_DNA"/>
</dbReference>
<feature type="region of interest" description="Disordered" evidence="3">
    <location>
        <begin position="250"/>
        <end position="272"/>
    </location>
</feature>
<proteinExistence type="inferred from homology"/>
<dbReference type="FunFam" id="3.40.50.720:FF:000084">
    <property type="entry name" value="Short-chain dehydrogenase reductase"/>
    <property type="match status" value="1"/>
</dbReference>
<dbReference type="Proteomes" id="UP000199417">
    <property type="component" value="Unassembled WGS sequence"/>
</dbReference>
<evidence type="ECO:0000313" key="5">
    <source>
        <dbReference type="Proteomes" id="UP000199417"/>
    </source>
</evidence>
<dbReference type="InterPro" id="IPR002347">
    <property type="entry name" value="SDR_fam"/>
</dbReference>
<dbReference type="GO" id="GO:0016491">
    <property type="term" value="F:oxidoreductase activity"/>
    <property type="evidence" value="ECO:0007669"/>
    <property type="project" value="UniProtKB-KW"/>
</dbReference>
<evidence type="ECO:0000313" key="4">
    <source>
        <dbReference type="EMBL" id="SDD23022.1"/>
    </source>
</evidence>
<evidence type="ECO:0000256" key="1">
    <source>
        <dbReference type="ARBA" id="ARBA00006484"/>
    </source>
</evidence>
<dbReference type="Pfam" id="PF13561">
    <property type="entry name" value="adh_short_C2"/>
    <property type="match status" value="1"/>
</dbReference>
<dbReference type="AlphaFoldDB" id="A0A1G6T1L5"/>
<accession>A0A1G6T1L5</accession>